<evidence type="ECO:0008006" key="3">
    <source>
        <dbReference type="Google" id="ProtNLM"/>
    </source>
</evidence>
<reference evidence="1" key="1">
    <citation type="journal article" date="2021" name="Front. Microbiol.">
        <title>Comprehensive Comparative Genomics and Phenotyping of Methylobacterium Species.</title>
        <authorList>
            <person name="Alessa O."/>
            <person name="Ogura Y."/>
            <person name="Fujitani Y."/>
            <person name="Takami H."/>
            <person name="Hayashi T."/>
            <person name="Sahin N."/>
            <person name="Tani A."/>
        </authorList>
    </citation>
    <scope>NUCLEOTIDE SEQUENCE</scope>
    <source>
        <strain evidence="1">DSM 23674</strain>
    </source>
</reference>
<organism evidence="1 2">
    <name type="scientific">Methylobacterium thuringiense</name>
    <dbReference type="NCBI Taxonomy" id="1003091"/>
    <lineage>
        <taxon>Bacteria</taxon>
        <taxon>Pseudomonadati</taxon>
        <taxon>Pseudomonadota</taxon>
        <taxon>Alphaproteobacteria</taxon>
        <taxon>Hyphomicrobiales</taxon>
        <taxon>Methylobacteriaceae</taxon>
        <taxon>Methylobacterium</taxon>
    </lineage>
</organism>
<protein>
    <recommendedName>
        <fullName evidence="3">Transposase</fullName>
    </recommendedName>
</protein>
<reference evidence="1" key="2">
    <citation type="submission" date="2021-08" db="EMBL/GenBank/DDBJ databases">
        <authorList>
            <person name="Tani A."/>
            <person name="Ola A."/>
            <person name="Ogura Y."/>
            <person name="Katsura K."/>
            <person name="Hayashi T."/>
        </authorList>
    </citation>
    <scope>NUCLEOTIDE SEQUENCE</scope>
    <source>
        <strain evidence="1">DSM 23674</strain>
    </source>
</reference>
<dbReference type="EMBL" id="BPRA01000008">
    <property type="protein sequence ID" value="GJE55422.1"/>
    <property type="molecule type" value="Genomic_DNA"/>
</dbReference>
<dbReference type="RefSeq" id="WP_187272624.1">
    <property type="nucleotide sequence ID" value="NZ_BPRA01000008.1"/>
</dbReference>
<gene>
    <name evidence="1" type="ORF">EKPJFOCH_1913</name>
</gene>
<proteinExistence type="predicted"/>
<dbReference type="Proteomes" id="UP001055101">
    <property type="component" value="Unassembled WGS sequence"/>
</dbReference>
<evidence type="ECO:0000313" key="2">
    <source>
        <dbReference type="Proteomes" id="UP001055101"/>
    </source>
</evidence>
<evidence type="ECO:0000313" key="1">
    <source>
        <dbReference type="EMBL" id="GJE55422.1"/>
    </source>
</evidence>
<comment type="caution">
    <text evidence="1">The sequence shown here is derived from an EMBL/GenBank/DDBJ whole genome shotgun (WGS) entry which is preliminary data.</text>
</comment>
<accession>A0ABQ4TLH8</accession>
<name>A0ABQ4TLH8_9HYPH</name>
<sequence length="61" mass="6801">MSDESKDMSEIIRLCQELERLVGADAPLRVRTLVEMLMIELERQTLTAGAVSDPTASARRP</sequence>
<keyword evidence="2" id="KW-1185">Reference proteome</keyword>